<dbReference type="PANTHER" id="PTHR34580">
    <property type="match status" value="1"/>
</dbReference>
<dbReference type="GO" id="GO:0003700">
    <property type="term" value="F:DNA-binding transcription factor activity"/>
    <property type="evidence" value="ECO:0007669"/>
    <property type="project" value="InterPro"/>
</dbReference>
<dbReference type="PANTHER" id="PTHR34580:SF3">
    <property type="entry name" value="PROTEIN PAFB"/>
    <property type="match status" value="1"/>
</dbReference>
<evidence type="ECO:0000256" key="1">
    <source>
        <dbReference type="ARBA" id="ARBA00023015"/>
    </source>
</evidence>
<protein>
    <submittedName>
        <fullName evidence="5">DeoR family transcriptional regulator</fullName>
    </submittedName>
</protein>
<feature type="domain" description="HTH deoR-type" evidence="4">
    <location>
        <begin position="4"/>
        <end position="59"/>
    </location>
</feature>
<dbReference type="AlphaFoldDB" id="A0A402DRN4"/>
<dbReference type="PROSITE" id="PS52050">
    <property type="entry name" value="WYL"/>
    <property type="match status" value="1"/>
</dbReference>
<dbReference type="Proteomes" id="UP000289954">
    <property type="component" value="Unassembled WGS sequence"/>
</dbReference>
<gene>
    <name evidence="5" type="ORF">CBZ_18760</name>
</gene>
<dbReference type="InterPro" id="IPR001034">
    <property type="entry name" value="DeoR_HTH"/>
</dbReference>
<dbReference type="SUPFAM" id="SSF46785">
    <property type="entry name" value="Winged helix' DNA-binding domain"/>
    <property type="match status" value="1"/>
</dbReference>
<comment type="caution">
    <text evidence="5">The sequence shown here is derived from an EMBL/GenBank/DDBJ whole genome shotgun (WGS) entry which is preliminary data.</text>
</comment>
<evidence type="ECO:0000256" key="2">
    <source>
        <dbReference type="ARBA" id="ARBA00023125"/>
    </source>
</evidence>
<dbReference type="InterPro" id="IPR013196">
    <property type="entry name" value="HTH_11"/>
</dbReference>
<dbReference type="InterPro" id="IPR028349">
    <property type="entry name" value="PafC-like"/>
</dbReference>
<name>A0A402DRN4_9CELL</name>
<sequence length="327" mass="35248">MSTPSGRLLALLSLLQSRRDWPGDVLADRLGVSPRTVRRDVDRLRDLGYPVHASKGPDGGYRLDAGAHMPPLLLDDEQVVALVVALRTASTGVTGVDEAALRALTTVRQVMPARLRAAADALEVTAVARHPQRERPQVAADVLLAVGAAVRAHEVLRFDYEGGTSAPVGDGPDAFRPPRRAEPHHLVTWGGRWYLVGWDLDRADWRTFRVDRMTPRTPSGPRFAPRDLPGGDVSTFVAERLGRALPWPCVGEVELDMPADDVRRWAARGALVEDLGGGRAGLVQGAWSWDALAATVALFGVPLRVVGPVELRDAVVRLSARLGAAVA</sequence>
<organism evidence="5 6">
    <name type="scientific">Cellulomonas biazotea</name>
    <dbReference type="NCBI Taxonomy" id="1709"/>
    <lineage>
        <taxon>Bacteria</taxon>
        <taxon>Bacillati</taxon>
        <taxon>Actinomycetota</taxon>
        <taxon>Actinomycetes</taxon>
        <taxon>Micrococcales</taxon>
        <taxon>Cellulomonadaceae</taxon>
        <taxon>Cellulomonas</taxon>
    </lineage>
</organism>
<dbReference type="PIRSF" id="PIRSF016838">
    <property type="entry name" value="PafC"/>
    <property type="match status" value="1"/>
</dbReference>
<dbReference type="Gene3D" id="1.10.10.10">
    <property type="entry name" value="Winged helix-like DNA-binding domain superfamily/Winged helix DNA-binding domain"/>
    <property type="match status" value="1"/>
</dbReference>
<dbReference type="EMBL" id="BIMR01000137">
    <property type="protein sequence ID" value="GCE76820.1"/>
    <property type="molecule type" value="Genomic_DNA"/>
</dbReference>
<evidence type="ECO:0000259" key="4">
    <source>
        <dbReference type="PROSITE" id="PS51000"/>
    </source>
</evidence>
<proteinExistence type="predicted"/>
<dbReference type="GO" id="GO:0003677">
    <property type="term" value="F:DNA binding"/>
    <property type="evidence" value="ECO:0007669"/>
    <property type="project" value="UniProtKB-KW"/>
</dbReference>
<dbReference type="PROSITE" id="PS00894">
    <property type="entry name" value="HTH_DEOR_1"/>
    <property type="match status" value="1"/>
</dbReference>
<evidence type="ECO:0000313" key="6">
    <source>
        <dbReference type="Proteomes" id="UP000289954"/>
    </source>
</evidence>
<evidence type="ECO:0000313" key="5">
    <source>
        <dbReference type="EMBL" id="GCE76820.1"/>
    </source>
</evidence>
<accession>A0A402DRN4</accession>
<dbReference type="RefSeq" id="WP_130781427.1">
    <property type="nucleotide sequence ID" value="NZ_BIMR01000137.1"/>
</dbReference>
<keyword evidence="2" id="KW-0238">DNA-binding</keyword>
<keyword evidence="1" id="KW-0805">Transcription regulation</keyword>
<dbReference type="Pfam" id="PF13280">
    <property type="entry name" value="WYL"/>
    <property type="match status" value="1"/>
</dbReference>
<dbReference type="InterPro" id="IPR036390">
    <property type="entry name" value="WH_DNA-bd_sf"/>
</dbReference>
<dbReference type="PROSITE" id="PS51000">
    <property type="entry name" value="HTH_DEOR_2"/>
    <property type="match status" value="1"/>
</dbReference>
<reference evidence="5 6" key="1">
    <citation type="submission" date="2019-01" db="EMBL/GenBank/DDBJ databases">
        <title>Draft genome sequence of Cellulomonas takizawaensis strain TKZ-21.</title>
        <authorList>
            <person name="Yamamura H."/>
            <person name="Hayashi T."/>
            <person name="Hamada M."/>
            <person name="Serisawa Y."/>
            <person name="Matsuyama K."/>
            <person name="Nakagawa Y."/>
            <person name="Otoguro M."/>
            <person name="Yanagida F."/>
            <person name="Hayakawa M."/>
        </authorList>
    </citation>
    <scope>NUCLEOTIDE SEQUENCE [LARGE SCALE GENOMIC DNA]</scope>
    <source>
        <strain evidence="5 6">NBRC12680</strain>
    </source>
</reference>
<dbReference type="Pfam" id="PF08279">
    <property type="entry name" value="HTH_11"/>
    <property type="match status" value="1"/>
</dbReference>
<dbReference type="InterPro" id="IPR051534">
    <property type="entry name" value="CBASS_pafABC_assoc_protein"/>
</dbReference>
<dbReference type="InterPro" id="IPR026881">
    <property type="entry name" value="WYL_dom"/>
</dbReference>
<dbReference type="InterPro" id="IPR018356">
    <property type="entry name" value="Tscrpt_reg_HTH_DeoR_CS"/>
</dbReference>
<dbReference type="InterPro" id="IPR036388">
    <property type="entry name" value="WH-like_DNA-bd_sf"/>
</dbReference>
<keyword evidence="6" id="KW-1185">Reference proteome</keyword>
<keyword evidence="3" id="KW-0804">Transcription</keyword>
<dbReference type="OrthoDB" id="8555652at2"/>
<evidence type="ECO:0000256" key="3">
    <source>
        <dbReference type="ARBA" id="ARBA00023163"/>
    </source>
</evidence>